<comment type="caution">
    <text evidence="10">The sequence shown here is derived from an EMBL/GenBank/DDBJ whole genome shotgun (WGS) entry which is preliminary data.</text>
</comment>
<protein>
    <recommendedName>
        <fullName evidence="12">Lysine-specific metallo-endopeptidase domain-containing protein</fullName>
    </recommendedName>
</protein>
<evidence type="ECO:0000256" key="7">
    <source>
        <dbReference type="ARBA" id="ARBA00023049"/>
    </source>
</evidence>
<keyword evidence="4" id="KW-0479">Metal-binding</keyword>
<dbReference type="EMBL" id="JAPUFD010000003">
    <property type="protein sequence ID" value="MDI1486584.1"/>
    <property type="molecule type" value="Genomic_DNA"/>
</dbReference>
<feature type="region of interest" description="Disordered" evidence="8">
    <location>
        <begin position="257"/>
        <end position="280"/>
    </location>
</feature>
<dbReference type="Proteomes" id="UP001161017">
    <property type="component" value="Unassembled WGS sequence"/>
</dbReference>
<dbReference type="AlphaFoldDB" id="A0AA43TSZ1"/>
<gene>
    <name evidence="10" type="ORF">OHK93_005816</name>
</gene>
<sequence length="328" mass="35415">MAPFSFLLSALAAAAHLVHGAHAQQQFGKDIYWNGPYFFLGCEPDQGAAMKALFKQIGNSLSNNIIPDAELGTASPYGFKTWFSTNSATIVSDIYQDINDGASDSSVNGRAVKKPSFVCVNDDNPLVQNASTACQSKNYIALTGANIDYVMLCPRFWDADHGDYPSHSDCPLVNGAETAFTNGNAIRPGQLRINYNKQSTIIHELVHKYQPRPSGSNEVYGINECIRLSAVDQLNNPNNYAFHSATVVANCTQFPGTKGGLRRSRHRRQTAPADNSSDAIDVTVDDDESTWYDDDATFGDDFNSALANATVILQGLGTSVQASPDATA</sequence>
<keyword evidence="7" id="KW-0482">Metalloprotease</keyword>
<feature type="signal peptide" evidence="9">
    <location>
        <begin position="1"/>
        <end position="23"/>
    </location>
</feature>
<dbReference type="InterPro" id="IPR050414">
    <property type="entry name" value="Fungal_M35_metalloproteases"/>
</dbReference>
<proteinExistence type="inferred from homology"/>
<evidence type="ECO:0000256" key="5">
    <source>
        <dbReference type="ARBA" id="ARBA00022801"/>
    </source>
</evidence>
<comment type="cofactor">
    <cofactor evidence="1">
        <name>Zn(2+)</name>
        <dbReference type="ChEBI" id="CHEBI:29105"/>
    </cofactor>
</comment>
<name>A0AA43TSZ1_9LECA</name>
<accession>A0AA43TSZ1</accession>
<evidence type="ECO:0000313" key="11">
    <source>
        <dbReference type="Proteomes" id="UP001161017"/>
    </source>
</evidence>
<keyword evidence="6" id="KW-0862">Zinc</keyword>
<dbReference type="GO" id="GO:0008237">
    <property type="term" value="F:metallopeptidase activity"/>
    <property type="evidence" value="ECO:0007669"/>
    <property type="project" value="UniProtKB-KW"/>
</dbReference>
<keyword evidence="11" id="KW-1185">Reference proteome</keyword>
<evidence type="ECO:0000256" key="3">
    <source>
        <dbReference type="ARBA" id="ARBA00022670"/>
    </source>
</evidence>
<dbReference type="InterPro" id="IPR024079">
    <property type="entry name" value="MetalloPept_cat_dom_sf"/>
</dbReference>
<evidence type="ECO:0000256" key="6">
    <source>
        <dbReference type="ARBA" id="ARBA00022833"/>
    </source>
</evidence>
<dbReference type="PANTHER" id="PTHR37016">
    <property type="match status" value="1"/>
</dbReference>
<keyword evidence="5" id="KW-0378">Hydrolase</keyword>
<comment type="similarity">
    <text evidence="2">Belongs to the peptidase M35 family.</text>
</comment>
<keyword evidence="3" id="KW-0645">Protease</keyword>
<keyword evidence="9" id="KW-0732">Signal</keyword>
<reference evidence="10" key="1">
    <citation type="journal article" date="2023" name="Genome Biol. Evol.">
        <title>First Whole Genome Sequence and Flow Cytometry Genome Size Data for the Lichen-Forming Fungus Ramalina farinacea (Ascomycota).</title>
        <authorList>
            <person name="Llewellyn T."/>
            <person name="Mian S."/>
            <person name="Hill R."/>
            <person name="Leitch I.J."/>
            <person name="Gaya E."/>
        </authorList>
    </citation>
    <scope>NUCLEOTIDE SEQUENCE</scope>
    <source>
        <strain evidence="10">LIQ254RAFAR</strain>
    </source>
</reference>
<evidence type="ECO:0000256" key="4">
    <source>
        <dbReference type="ARBA" id="ARBA00022723"/>
    </source>
</evidence>
<dbReference type="GO" id="GO:0046872">
    <property type="term" value="F:metal ion binding"/>
    <property type="evidence" value="ECO:0007669"/>
    <property type="project" value="UniProtKB-KW"/>
</dbReference>
<dbReference type="Gene3D" id="3.40.390.10">
    <property type="entry name" value="Collagenase (Catalytic Domain)"/>
    <property type="match status" value="1"/>
</dbReference>
<evidence type="ECO:0000256" key="9">
    <source>
        <dbReference type="SAM" id="SignalP"/>
    </source>
</evidence>
<evidence type="ECO:0000256" key="8">
    <source>
        <dbReference type="SAM" id="MobiDB-lite"/>
    </source>
</evidence>
<evidence type="ECO:0008006" key="12">
    <source>
        <dbReference type="Google" id="ProtNLM"/>
    </source>
</evidence>
<dbReference type="GO" id="GO:0006508">
    <property type="term" value="P:proteolysis"/>
    <property type="evidence" value="ECO:0007669"/>
    <property type="project" value="UniProtKB-KW"/>
</dbReference>
<dbReference type="PANTHER" id="PTHR37016:SF3">
    <property type="entry name" value="NEUTRAL PROTEASE 2-RELATED"/>
    <property type="match status" value="1"/>
</dbReference>
<dbReference type="SUPFAM" id="SSF55486">
    <property type="entry name" value="Metalloproteases ('zincins'), catalytic domain"/>
    <property type="match status" value="1"/>
</dbReference>
<organism evidence="10 11">
    <name type="scientific">Ramalina farinacea</name>
    <dbReference type="NCBI Taxonomy" id="258253"/>
    <lineage>
        <taxon>Eukaryota</taxon>
        <taxon>Fungi</taxon>
        <taxon>Dikarya</taxon>
        <taxon>Ascomycota</taxon>
        <taxon>Pezizomycotina</taxon>
        <taxon>Lecanoromycetes</taxon>
        <taxon>OSLEUM clade</taxon>
        <taxon>Lecanoromycetidae</taxon>
        <taxon>Lecanorales</taxon>
        <taxon>Lecanorineae</taxon>
        <taxon>Ramalinaceae</taxon>
        <taxon>Ramalina</taxon>
    </lineage>
</organism>
<evidence type="ECO:0000256" key="2">
    <source>
        <dbReference type="ARBA" id="ARBA00010279"/>
    </source>
</evidence>
<feature type="compositionally biased region" description="Basic residues" evidence="8">
    <location>
        <begin position="260"/>
        <end position="269"/>
    </location>
</feature>
<feature type="chain" id="PRO_5041389129" description="Lysine-specific metallo-endopeptidase domain-containing protein" evidence="9">
    <location>
        <begin position="24"/>
        <end position="328"/>
    </location>
</feature>
<evidence type="ECO:0000256" key="1">
    <source>
        <dbReference type="ARBA" id="ARBA00001947"/>
    </source>
</evidence>
<evidence type="ECO:0000313" key="10">
    <source>
        <dbReference type="EMBL" id="MDI1486584.1"/>
    </source>
</evidence>